<reference evidence="12" key="1">
    <citation type="submission" date="2016-02" db="EMBL/GenBank/DDBJ databases">
        <title>Comparative genomics of biotechnologically important yeasts.</title>
        <authorList>
            <consortium name="DOE Joint Genome Institute"/>
            <person name="Riley R."/>
            <person name="Haridas S."/>
            <person name="Wolfe K.H."/>
            <person name="Lopes M.R."/>
            <person name="Hittinger C.T."/>
            <person name="Goker M."/>
            <person name="Salamov A."/>
            <person name="Wisecaver J."/>
            <person name="Long T.M."/>
            <person name="Aerts A.L."/>
            <person name="Barry K."/>
            <person name="Choi C."/>
            <person name="Clum A."/>
            <person name="Coughlan A.Y."/>
            <person name="Deshpande S."/>
            <person name="Douglass A.P."/>
            <person name="Hanson S.J."/>
            <person name="Klenk H.-P."/>
            <person name="Labutti K."/>
            <person name="Lapidus A."/>
            <person name="Lindquist E."/>
            <person name="Lipzen A."/>
            <person name="Meier-Kolthoff J.P."/>
            <person name="Ohm R.A."/>
            <person name="Otillar R.P."/>
            <person name="Pangilinan J."/>
            <person name="Peng Y."/>
            <person name="Rokas A."/>
            <person name="Rosa C.A."/>
            <person name="Scheuner C."/>
            <person name="Sibirny A.A."/>
            <person name="Slot J.C."/>
            <person name="Stielow J.B."/>
            <person name="Sun H."/>
            <person name="Kurtzman C.P."/>
            <person name="Blackwell M."/>
            <person name="Jeffries T.W."/>
            <person name="Grigoriev I.V."/>
        </authorList>
    </citation>
    <scope>NUCLEOTIDE SEQUENCE [LARGE SCALE GENOMIC DNA]</scope>
    <source>
        <strain evidence="12">NRRL Y-17796</strain>
    </source>
</reference>
<evidence type="ECO:0000256" key="3">
    <source>
        <dbReference type="ARBA" id="ARBA00022692"/>
    </source>
</evidence>
<dbReference type="GO" id="GO:0006621">
    <property type="term" value="P:protein retention in ER lumen"/>
    <property type="evidence" value="ECO:0007669"/>
    <property type="project" value="EnsemblFungi"/>
</dbReference>
<dbReference type="AlphaFoldDB" id="A0A1E4T9P5"/>
<dbReference type="Proteomes" id="UP000095023">
    <property type="component" value="Unassembled WGS sequence"/>
</dbReference>
<dbReference type="EMBL" id="KV453844">
    <property type="protein sequence ID" value="ODV88472.1"/>
    <property type="molecule type" value="Genomic_DNA"/>
</dbReference>
<dbReference type="GO" id="GO:0030134">
    <property type="term" value="C:COPII-coated ER to Golgi transport vesicle"/>
    <property type="evidence" value="ECO:0007669"/>
    <property type="project" value="EnsemblFungi"/>
</dbReference>
<dbReference type="OrthoDB" id="62956at2759"/>
<dbReference type="GO" id="GO:0006888">
    <property type="term" value="P:endoplasmic reticulum to Golgi vesicle-mediated transport"/>
    <property type="evidence" value="ECO:0007669"/>
    <property type="project" value="EnsemblFungi"/>
</dbReference>
<sequence>MLLARILFCFALLVTAHNVALRPRGRECFFEDLNPGDVLRLNFMASDRTRQVSSPKIDFFVTDHAGRIIESRSQVTSGDWETVINTKGRYKYCFSNDASDNVGIEVLFNVHGIMHVDPGVDDELAREVNKLRDIVRQVKDEQEYIIVRERTHRNTAESTNSRVKYWSVFQLLVLVSNVSFQIWYLKRFFEVKAVI</sequence>
<keyword evidence="3 8" id="KW-0812">Transmembrane</keyword>
<feature type="signal peptide" evidence="9">
    <location>
        <begin position="1"/>
        <end position="16"/>
    </location>
</feature>
<dbReference type="PROSITE" id="PS50866">
    <property type="entry name" value="GOLD"/>
    <property type="match status" value="1"/>
</dbReference>
<protein>
    <recommendedName>
        <fullName evidence="10">GOLD domain-containing protein</fullName>
    </recommendedName>
</protein>
<gene>
    <name evidence="11" type="ORF">CANCADRAFT_146792</name>
</gene>
<comment type="similarity">
    <text evidence="2 8">Belongs to the EMP24/GP25L family.</text>
</comment>
<feature type="chain" id="PRO_5009163139" description="GOLD domain-containing protein" evidence="9">
    <location>
        <begin position="17"/>
        <end position="195"/>
    </location>
</feature>
<keyword evidence="5" id="KW-1133">Transmembrane helix</keyword>
<dbReference type="SUPFAM" id="SSF101576">
    <property type="entry name" value="Supernatant protein factor (SPF), C-terminal domain"/>
    <property type="match status" value="1"/>
</dbReference>
<keyword evidence="6" id="KW-0472">Membrane</keyword>
<keyword evidence="4 9" id="KW-0732">Signal</keyword>
<feature type="domain" description="GOLD" evidence="10">
    <location>
        <begin position="26"/>
        <end position="112"/>
    </location>
</feature>
<dbReference type="GO" id="GO:0016050">
    <property type="term" value="P:vesicle organization"/>
    <property type="evidence" value="ECO:0007669"/>
    <property type="project" value="EnsemblFungi"/>
</dbReference>
<organism evidence="11 12">
    <name type="scientific">Tortispora caseinolytica NRRL Y-17796</name>
    <dbReference type="NCBI Taxonomy" id="767744"/>
    <lineage>
        <taxon>Eukaryota</taxon>
        <taxon>Fungi</taxon>
        <taxon>Dikarya</taxon>
        <taxon>Ascomycota</taxon>
        <taxon>Saccharomycotina</taxon>
        <taxon>Trigonopsidomycetes</taxon>
        <taxon>Trigonopsidales</taxon>
        <taxon>Trigonopsidaceae</taxon>
        <taxon>Tortispora</taxon>
    </lineage>
</organism>
<evidence type="ECO:0000256" key="5">
    <source>
        <dbReference type="ARBA" id="ARBA00022989"/>
    </source>
</evidence>
<evidence type="ECO:0000256" key="6">
    <source>
        <dbReference type="ARBA" id="ARBA00023136"/>
    </source>
</evidence>
<keyword evidence="12" id="KW-1185">Reference proteome</keyword>
<evidence type="ECO:0000256" key="4">
    <source>
        <dbReference type="ARBA" id="ARBA00022729"/>
    </source>
</evidence>
<comment type="subcellular location">
    <subcellularLocation>
        <location evidence="7">Endomembrane system</location>
        <topology evidence="7">Single-pass membrane protein</topology>
    </subcellularLocation>
    <subcellularLocation>
        <location evidence="1 8">Membrane</location>
        <topology evidence="1 8">Single-pass type I membrane protein</topology>
    </subcellularLocation>
</comment>
<dbReference type="InterPro" id="IPR015720">
    <property type="entry name" value="Emp24-like"/>
</dbReference>
<evidence type="ECO:0000313" key="11">
    <source>
        <dbReference type="EMBL" id="ODV88472.1"/>
    </source>
</evidence>
<evidence type="ECO:0000259" key="10">
    <source>
        <dbReference type="PROSITE" id="PS50866"/>
    </source>
</evidence>
<evidence type="ECO:0000256" key="7">
    <source>
        <dbReference type="ARBA" id="ARBA00037847"/>
    </source>
</evidence>
<dbReference type="SMART" id="SM01190">
    <property type="entry name" value="EMP24_GP25L"/>
    <property type="match status" value="1"/>
</dbReference>
<accession>A0A1E4T9P5</accession>
<evidence type="ECO:0000256" key="1">
    <source>
        <dbReference type="ARBA" id="ARBA00004479"/>
    </source>
</evidence>
<evidence type="ECO:0000256" key="9">
    <source>
        <dbReference type="SAM" id="SignalP"/>
    </source>
</evidence>
<proteinExistence type="inferred from homology"/>
<dbReference type="InterPro" id="IPR036598">
    <property type="entry name" value="GOLD_dom_sf"/>
</dbReference>
<dbReference type="GO" id="GO:0016020">
    <property type="term" value="C:membrane"/>
    <property type="evidence" value="ECO:0007669"/>
    <property type="project" value="UniProtKB-SubCell"/>
</dbReference>
<dbReference type="InterPro" id="IPR009038">
    <property type="entry name" value="GOLD_dom"/>
</dbReference>
<dbReference type="GO" id="GO:0005783">
    <property type="term" value="C:endoplasmic reticulum"/>
    <property type="evidence" value="ECO:0007669"/>
    <property type="project" value="EnsemblFungi"/>
</dbReference>
<evidence type="ECO:0000256" key="8">
    <source>
        <dbReference type="RuleBase" id="RU003827"/>
    </source>
</evidence>
<evidence type="ECO:0000256" key="2">
    <source>
        <dbReference type="ARBA" id="ARBA00007104"/>
    </source>
</evidence>
<evidence type="ECO:0000313" key="12">
    <source>
        <dbReference type="Proteomes" id="UP000095023"/>
    </source>
</evidence>
<dbReference type="PANTHER" id="PTHR22811">
    <property type="entry name" value="TRANSMEMBRANE EMP24 DOMAIN-CONTAINING PROTEIN"/>
    <property type="match status" value="1"/>
</dbReference>
<dbReference type="Pfam" id="PF01105">
    <property type="entry name" value="EMP24_GP25L"/>
    <property type="match status" value="1"/>
</dbReference>
<name>A0A1E4T9P5_9ASCO</name>